<evidence type="ECO:0000256" key="7">
    <source>
        <dbReference type="ARBA" id="ARBA00049014"/>
    </source>
</evidence>
<dbReference type="PANTHER" id="PTHR48013">
    <property type="entry name" value="DUAL SPECIFICITY MITOGEN-ACTIVATED PROTEIN KINASE KINASE 5-RELATED"/>
    <property type="match status" value="1"/>
</dbReference>
<evidence type="ECO:0000256" key="10">
    <source>
        <dbReference type="PROSITE-ProRule" id="PRU10141"/>
    </source>
</evidence>
<evidence type="ECO:0000256" key="9">
    <source>
        <dbReference type="ARBA" id="ARBA00051693"/>
    </source>
</evidence>
<evidence type="ECO:0000256" key="8">
    <source>
        <dbReference type="ARBA" id="ARBA00049299"/>
    </source>
</evidence>
<comment type="catalytic activity">
    <reaction evidence="8">
        <text>L-threonyl-[protein] + ATP = O-phospho-L-threonyl-[protein] + ADP + H(+)</text>
        <dbReference type="Rhea" id="RHEA:46608"/>
        <dbReference type="Rhea" id="RHEA-COMP:11060"/>
        <dbReference type="Rhea" id="RHEA-COMP:11605"/>
        <dbReference type="ChEBI" id="CHEBI:15378"/>
        <dbReference type="ChEBI" id="CHEBI:30013"/>
        <dbReference type="ChEBI" id="CHEBI:30616"/>
        <dbReference type="ChEBI" id="CHEBI:61977"/>
        <dbReference type="ChEBI" id="CHEBI:456216"/>
        <dbReference type="EC" id="2.7.12.2"/>
    </reaction>
</comment>
<dbReference type="GO" id="GO:0005524">
    <property type="term" value="F:ATP binding"/>
    <property type="evidence" value="ECO:0007669"/>
    <property type="project" value="UniProtKB-UniRule"/>
</dbReference>
<keyword evidence="11" id="KW-0175">Coiled coil</keyword>
<organism evidence="13 14">
    <name type="scientific">Leptotrombidium deliense</name>
    <dbReference type="NCBI Taxonomy" id="299467"/>
    <lineage>
        <taxon>Eukaryota</taxon>
        <taxon>Metazoa</taxon>
        <taxon>Ecdysozoa</taxon>
        <taxon>Arthropoda</taxon>
        <taxon>Chelicerata</taxon>
        <taxon>Arachnida</taxon>
        <taxon>Acari</taxon>
        <taxon>Acariformes</taxon>
        <taxon>Trombidiformes</taxon>
        <taxon>Prostigmata</taxon>
        <taxon>Anystina</taxon>
        <taxon>Parasitengona</taxon>
        <taxon>Trombiculoidea</taxon>
        <taxon>Trombiculidae</taxon>
        <taxon>Leptotrombidium</taxon>
    </lineage>
</organism>
<comment type="catalytic activity">
    <reaction evidence="9">
        <text>L-tyrosyl-[protein] + ATP = O-phospho-L-tyrosyl-[protein] + ADP + H(+)</text>
        <dbReference type="Rhea" id="RHEA:10596"/>
        <dbReference type="Rhea" id="RHEA-COMP:10136"/>
        <dbReference type="Rhea" id="RHEA-COMP:20101"/>
        <dbReference type="ChEBI" id="CHEBI:15378"/>
        <dbReference type="ChEBI" id="CHEBI:30616"/>
        <dbReference type="ChEBI" id="CHEBI:46858"/>
        <dbReference type="ChEBI" id="CHEBI:61978"/>
        <dbReference type="ChEBI" id="CHEBI:456216"/>
        <dbReference type="EC" id="2.7.12.2"/>
    </reaction>
</comment>
<dbReference type="PROSITE" id="PS50011">
    <property type="entry name" value="PROTEIN_KINASE_DOM"/>
    <property type="match status" value="1"/>
</dbReference>
<evidence type="ECO:0000256" key="2">
    <source>
        <dbReference type="ARBA" id="ARBA00022741"/>
    </source>
</evidence>
<feature type="binding site" evidence="10">
    <location>
        <position position="49"/>
    </location>
    <ligand>
        <name>ATP</name>
        <dbReference type="ChEBI" id="CHEBI:30616"/>
    </ligand>
</feature>
<sequence length="526" mass="59590">MADHEAMSKPLKNNITLDDFVIIDEIGSGNFGTVYKVLDKERCELYAMKRIDLHDDCNLMKLTADALVMSKAKHDNLLQYFGGGVDIMGHEKDEACVINGSNIVFSNGSVIVPKCAFILIELAAAPLLQIADDCRIDENLRINIMKQVINALYYLKSNGISFPNISPNNILVNEKNVVKLSDYGLSPENINIKMVSSTKPSMASEYLSFAAPELLKLSLYNQAIGKKHLEKADVYKIGITWLTLCLNPAKGNTFPKLVTIFNNNRFAKNTEKYMSGKEAVIISKTLIADFTKRINIDNLYNEVVAHNLTRCDKIYSHLQLDSDISLESDGEEPSNYTENVTKCDLSGESSVLQFKLQQMQNFIKNLKRENAKLETELKIKQREIKQFIDEKYTFVRDKATLETAKKYLTESNDSLKDANKILTDDCNEKKDELDRLQKDYSTLDGNMKALVVKNDNLVAKFDTSKSDLERYVKESLTYTLAVAKQNQETYKTAYNEGLERGKKETYNVAYDKGYGQGYRDNSCIFQ</sequence>
<comment type="catalytic activity">
    <reaction evidence="7">
        <text>L-seryl-[protein] + ATP = O-phospho-L-seryl-[protein] + ADP + H(+)</text>
        <dbReference type="Rhea" id="RHEA:17989"/>
        <dbReference type="Rhea" id="RHEA-COMP:9863"/>
        <dbReference type="Rhea" id="RHEA-COMP:11604"/>
        <dbReference type="ChEBI" id="CHEBI:15378"/>
        <dbReference type="ChEBI" id="CHEBI:29999"/>
        <dbReference type="ChEBI" id="CHEBI:30616"/>
        <dbReference type="ChEBI" id="CHEBI:83421"/>
        <dbReference type="ChEBI" id="CHEBI:456216"/>
        <dbReference type="EC" id="2.7.12.2"/>
    </reaction>
</comment>
<dbReference type="EC" id="2.7.12.2" evidence="6"/>
<evidence type="ECO:0000259" key="12">
    <source>
        <dbReference type="PROSITE" id="PS50011"/>
    </source>
</evidence>
<keyword evidence="3 13" id="KW-0418">Kinase</keyword>
<dbReference type="InterPro" id="IPR017441">
    <property type="entry name" value="Protein_kinase_ATP_BS"/>
</dbReference>
<reference evidence="13 14" key="1">
    <citation type="journal article" date="2018" name="Gigascience">
        <title>Genomes of trombidid mites reveal novel predicted allergens and laterally-transferred genes associated with secondary metabolism.</title>
        <authorList>
            <person name="Dong X."/>
            <person name="Chaisiri K."/>
            <person name="Xia D."/>
            <person name="Armstrong S.D."/>
            <person name="Fang Y."/>
            <person name="Donnelly M.J."/>
            <person name="Kadowaki T."/>
            <person name="McGarry J.W."/>
            <person name="Darby A.C."/>
            <person name="Makepeace B.L."/>
        </authorList>
    </citation>
    <scope>NUCLEOTIDE SEQUENCE [LARGE SCALE GENOMIC DNA]</scope>
    <source>
        <strain evidence="13">UoL-UT</strain>
    </source>
</reference>
<comment type="caution">
    <text evidence="13">The sequence shown here is derived from an EMBL/GenBank/DDBJ whole genome shotgun (WGS) entry which is preliminary data.</text>
</comment>
<protein>
    <recommendedName>
        <fullName evidence="6">mitogen-activated protein kinase kinase</fullName>
        <ecNumber evidence="6">2.7.12.2</ecNumber>
    </recommendedName>
</protein>
<evidence type="ECO:0000256" key="3">
    <source>
        <dbReference type="ARBA" id="ARBA00022777"/>
    </source>
</evidence>
<keyword evidence="1" id="KW-0808">Transferase</keyword>
<evidence type="ECO:0000256" key="4">
    <source>
        <dbReference type="ARBA" id="ARBA00022840"/>
    </source>
</evidence>
<dbReference type="OrthoDB" id="248923at2759"/>
<dbReference type="STRING" id="299467.A0A443SC37"/>
<evidence type="ECO:0000256" key="5">
    <source>
        <dbReference type="ARBA" id="ARBA00038035"/>
    </source>
</evidence>
<dbReference type="PROSITE" id="PS00107">
    <property type="entry name" value="PROTEIN_KINASE_ATP"/>
    <property type="match status" value="1"/>
</dbReference>
<evidence type="ECO:0000256" key="6">
    <source>
        <dbReference type="ARBA" id="ARBA00038999"/>
    </source>
</evidence>
<comment type="similarity">
    <text evidence="5">Belongs to the protein kinase superfamily. STE Ser/Thr protein kinase family. MAP kinase kinase subfamily.</text>
</comment>
<dbReference type="Gene3D" id="1.10.510.10">
    <property type="entry name" value="Transferase(Phosphotransferase) domain 1"/>
    <property type="match status" value="1"/>
</dbReference>
<dbReference type="CDD" id="cd00180">
    <property type="entry name" value="PKc"/>
    <property type="match status" value="1"/>
</dbReference>
<dbReference type="PANTHER" id="PTHR48013:SF9">
    <property type="entry name" value="DUAL SPECIFICITY MITOGEN-ACTIVATED PROTEIN KINASE KINASE 5"/>
    <property type="match status" value="1"/>
</dbReference>
<evidence type="ECO:0000313" key="14">
    <source>
        <dbReference type="Proteomes" id="UP000288716"/>
    </source>
</evidence>
<dbReference type="EMBL" id="NCKV01004136">
    <property type="protein sequence ID" value="RWS25034.1"/>
    <property type="molecule type" value="Genomic_DNA"/>
</dbReference>
<evidence type="ECO:0000256" key="11">
    <source>
        <dbReference type="SAM" id="Coils"/>
    </source>
</evidence>
<feature type="domain" description="Protein kinase" evidence="12">
    <location>
        <begin position="20"/>
        <end position="309"/>
    </location>
</feature>
<dbReference type="InterPro" id="IPR011009">
    <property type="entry name" value="Kinase-like_dom_sf"/>
</dbReference>
<evidence type="ECO:0000313" key="13">
    <source>
        <dbReference type="EMBL" id="RWS25034.1"/>
    </source>
</evidence>
<dbReference type="GO" id="GO:0004708">
    <property type="term" value="F:MAP kinase kinase activity"/>
    <property type="evidence" value="ECO:0007669"/>
    <property type="project" value="UniProtKB-EC"/>
</dbReference>
<dbReference type="Gene3D" id="3.30.200.20">
    <property type="entry name" value="Phosphorylase Kinase, domain 1"/>
    <property type="match status" value="1"/>
</dbReference>
<keyword evidence="4 10" id="KW-0067">ATP-binding</keyword>
<dbReference type="SUPFAM" id="SSF56112">
    <property type="entry name" value="Protein kinase-like (PK-like)"/>
    <property type="match status" value="1"/>
</dbReference>
<keyword evidence="2 10" id="KW-0547">Nucleotide-binding</keyword>
<dbReference type="AlphaFoldDB" id="A0A443SC37"/>
<dbReference type="Proteomes" id="UP000288716">
    <property type="component" value="Unassembled WGS sequence"/>
</dbReference>
<keyword evidence="14" id="KW-1185">Reference proteome</keyword>
<gene>
    <name evidence="13" type="ORF">B4U80_13134</name>
</gene>
<proteinExistence type="inferred from homology"/>
<accession>A0A443SC37</accession>
<dbReference type="InterPro" id="IPR000719">
    <property type="entry name" value="Prot_kinase_dom"/>
</dbReference>
<feature type="coiled-coil region" evidence="11">
    <location>
        <begin position="356"/>
        <end position="446"/>
    </location>
</feature>
<dbReference type="Pfam" id="PF00069">
    <property type="entry name" value="Pkinase"/>
    <property type="match status" value="1"/>
</dbReference>
<name>A0A443SC37_9ACAR</name>
<dbReference type="VEuPathDB" id="VectorBase:LDEU007006"/>
<evidence type="ECO:0000256" key="1">
    <source>
        <dbReference type="ARBA" id="ARBA00022679"/>
    </source>
</evidence>